<protein>
    <submittedName>
        <fullName evidence="3">Uncharacterized protein</fullName>
    </submittedName>
</protein>
<comment type="caution">
    <text evidence="3">The sequence shown here is derived from an EMBL/GenBank/DDBJ whole genome shotgun (WGS) entry which is preliminary data.</text>
</comment>
<feature type="compositionally biased region" description="Basic and acidic residues" evidence="1">
    <location>
        <begin position="212"/>
        <end position="223"/>
    </location>
</feature>
<sequence length="236" mass="25396">MSSDTPARIREQSVVVGALATLVASVRDWTAGSVLVRVAQRLRGTVARAVSNSRLERSGRVAHSWLRESYLFRWLTAEPDPQVVVVDLRQSVVVGPLVRALDWTLSRLIASSSHSRTVQFGADSAGAIRRAPLRIAGFVFCIAALTSLSLAALSGRLSITDVGVSVFVFLVGLVGTQIQVSLSQLAEARTVQLVLAVLEPPEAAGCAGRSSQSDRSDRTDRSDQPTQNTSRFDRDD</sequence>
<feature type="transmembrane region" description="Helical" evidence="2">
    <location>
        <begin position="135"/>
        <end position="153"/>
    </location>
</feature>
<feature type="region of interest" description="Disordered" evidence="1">
    <location>
        <begin position="203"/>
        <end position="236"/>
    </location>
</feature>
<keyword evidence="2" id="KW-0812">Transmembrane</keyword>
<evidence type="ECO:0000256" key="1">
    <source>
        <dbReference type="SAM" id="MobiDB-lite"/>
    </source>
</evidence>
<dbReference type="AlphaFoldDB" id="J2ZY27"/>
<dbReference type="RefSeq" id="WP_009376551.1">
    <property type="nucleotide sequence ID" value="NZ_ALJD01000009.1"/>
</dbReference>
<evidence type="ECO:0000256" key="2">
    <source>
        <dbReference type="SAM" id="Phobius"/>
    </source>
</evidence>
<proteinExistence type="predicted"/>
<dbReference type="OrthoDB" id="205900at2157"/>
<organism evidence="3 4">
    <name type="scientific">Halogranum salarium B-1</name>
    <dbReference type="NCBI Taxonomy" id="1210908"/>
    <lineage>
        <taxon>Archaea</taxon>
        <taxon>Methanobacteriati</taxon>
        <taxon>Methanobacteriota</taxon>
        <taxon>Stenosarchaea group</taxon>
        <taxon>Halobacteria</taxon>
        <taxon>Halobacteriales</taxon>
        <taxon>Haloferacaceae</taxon>
    </lineage>
</organism>
<dbReference type="EMBL" id="ALJD01000009">
    <property type="protein sequence ID" value="EJN57928.1"/>
    <property type="molecule type" value="Genomic_DNA"/>
</dbReference>
<feature type="transmembrane region" description="Helical" evidence="2">
    <location>
        <begin position="159"/>
        <end position="180"/>
    </location>
</feature>
<name>J2ZY27_9EURY</name>
<gene>
    <name evidence="3" type="ORF">HSB1_33450</name>
</gene>
<dbReference type="eggNOG" id="arCOG08161">
    <property type="taxonomic scope" value="Archaea"/>
</dbReference>
<keyword evidence="2" id="KW-0472">Membrane</keyword>
<reference evidence="3 4" key="1">
    <citation type="journal article" date="2012" name="J. Bacteriol.">
        <title>Draft Genome Sequence of the Extremely Halophilic Archaeon Halogranum salarium B-1T.</title>
        <authorList>
            <person name="Kim K.K."/>
            <person name="Lee K.C."/>
            <person name="Lee J.S."/>
        </authorList>
    </citation>
    <scope>NUCLEOTIDE SEQUENCE [LARGE SCALE GENOMIC DNA]</scope>
    <source>
        <strain evidence="3 4">B-1</strain>
    </source>
</reference>
<evidence type="ECO:0000313" key="4">
    <source>
        <dbReference type="Proteomes" id="UP000007813"/>
    </source>
</evidence>
<accession>J2ZY27</accession>
<evidence type="ECO:0000313" key="3">
    <source>
        <dbReference type="EMBL" id="EJN57928.1"/>
    </source>
</evidence>
<keyword evidence="2" id="KW-1133">Transmembrane helix</keyword>
<dbReference type="Proteomes" id="UP000007813">
    <property type="component" value="Unassembled WGS sequence"/>
</dbReference>